<evidence type="ECO:0000313" key="1">
    <source>
        <dbReference type="EMBL" id="CCI36464.1"/>
    </source>
</evidence>
<gene>
    <name evidence="1" type="ORF">MICAK_2480013</name>
</gene>
<evidence type="ECO:0000313" key="2">
    <source>
        <dbReference type="Proteomes" id="UP000004047"/>
    </source>
</evidence>
<protein>
    <submittedName>
        <fullName evidence="1">Uncharacterized protein</fullName>
    </submittedName>
</protein>
<dbReference type="EMBL" id="CAIQ01000166">
    <property type="protein sequence ID" value="CCI36464.1"/>
    <property type="molecule type" value="Genomic_DNA"/>
</dbReference>
<comment type="caution">
    <text evidence="1">The sequence shown here is derived from an EMBL/GenBank/DDBJ whole genome shotgun (WGS) entry which is preliminary data.</text>
</comment>
<reference evidence="1 2" key="1">
    <citation type="submission" date="2012-04" db="EMBL/GenBank/DDBJ databases">
        <authorList>
            <person name="Genoscope - CEA"/>
        </authorList>
    </citation>
    <scope>NUCLEOTIDE SEQUENCE [LARGE SCALE GENOMIC DNA]</scope>
    <source>
        <strain evidence="1 2">9701</strain>
    </source>
</reference>
<organism evidence="1 2">
    <name type="scientific">Microcystis aeruginosa PCC 9701</name>
    <dbReference type="NCBI Taxonomy" id="721123"/>
    <lineage>
        <taxon>Bacteria</taxon>
        <taxon>Bacillati</taxon>
        <taxon>Cyanobacteriota</taxon>
        <taxon>Cyanophyceae</taxon>
        <taxon>Oscillatoriophycideae</taxon>
        <taxon>Chroococcales</taxon>
        <taxon>Microcystaceae</taxon>
        <taxon>Microcystis</taxon>
    </lineage>
</organism>
<name>I4IQ90_MICAE</name>
<accession>I4IQ90</accession>
<sequence length="67" mass="7820">MIVVSFSKQYWLLPSIGKLIRPTKKLHYWDSCVFLAFLKNEKDKINDCISVLKAAENGQVICHRRLL</sequence>
<dbReference type="Proteomes" id="UP000004047">
    <property type="component" value="Unassembled WGS sequence"/>
</dbReference>
<proteinExistence type="predicted"/>
<dbReference type="HOGENOM" id="CLU_205260_0_0_3"/>
<dbReference type="AlphaFoldDB" id="I4IQ90"/>